<gene>
    <name evidence="2" type="ORF">CUNI_LOCUS14999</name>
</gene>
<protein>
    <recommendedName>
        <fullName evidence="1">Ig-like domain-containing protein</fullName>
    </recommendedName>
</protein>
<evidence type="ECO:0000313" key="2">
    <source>
        <dbReference type="EMBL" id="CAG5129441.1"/>
    </source>
</evidence>
<dbReference type="SUPFAM" id="SSF48726">
    <property type="entry name" value="Immunoglobulin"/>
    <property type="match status" value="1"/>
</dbReference>
<accession>A0A8S3ZSL5</accession>
<feature type="domain" description="Ig-like" evidence="1">
    <location>
        <begin position="18"/>
        <end position="78"/>
    </location>
</feature>
<dbReference type="InterPro" id="IPR007110">
    <property type="entry name" value="Ig-like_dom"/>
</dbReference>
<dbReference type="Gene3D" id="2.60.40.10">
    <property type="entry name" value="Immunoglobulins"/>
    <property type="match status" value="1"/>
</dbReference>
<sequence>LNVRSSHDDFLDENVPIPEFLPGAANITVREGDVAILPCAVRNLGTKQVAWRHVEADRFLTIGTMTWADDNNVSMDHS</sequence>
<feature type="non-terminal residue" evidence="2">
    <location>
        <position position="78"/>
    </location>
</feature>
<dbReference type="OrthoDB" id="6131455at2759"/>
<comment type="caution">
    <text evidence="2">The sequence shown here is derived from an EMBL/GenBank/DDBJ whole genome shotgun (WGS) entry which is preliminary data.</text>
</comment>
<dbReference type="InterPro" id="IPR036179">
    <property type="entry name" value="Ig-like_dom_sf"/>
</dbReference>
<dbReference type="EMBL" id="CAJHNH020003502">
    <property type="protein sequence ID" value="CAG5129441.1"/>
    <property type="molecule type" value="Genomic_DNA"/>
</dbReference>
<dbReference type="PROSITE" id="PS50835">
    <property type="entry name" value="IG_LIKE"/>
    <property type="match status" value="1"/>
</dbReference>
<organism evidence="2 3">
    <name type="scientific">Candidula unifasciata</name>
    <dbReference type="NCBI Taxonomy" id="100452"/>
    <lineage>
        <taxon>Eukaryota</taxon>
        <taxon>Metazoa</taxon>
        <taxon>Spiralia</taxon>
        <taxon>Lophotrochozoa</taxon>
        <taxon>Mollusca</taxon>
        <taxon>Gastropoda</taxon>
        <taxon>Heterobranchia</taxon>
        <taxon>Euthyneura</taxon>
        <taxon>Panpulmonata</taxon>
        <taxon>Eupulmonata</taxon>
        <taxon>Stylommatophora</taxon>
        <taxon>Helicina</taxon>
        <taxon>Helicoidea</taxon>
        <taxon>Geomitridae</taxon>
        <taxon>Candidula</taxon>
    </lineage>
</organism>
<dbReference type="AlphaFoldDB" id="A0A8S3ZSL5"/>
<dbReference type="Proteomes" id="UP000678393">
    <property type="component" value="Unassembled WGS sequence"/>
</dbReference>
<evidence type="ECO:0000259" key="1">
    <source>
        <dbReference type="PROSITE" id="PS50835"/>
    </source>
</evidence>
<reference evidence="2" key="1">
    <citation type="submission" date="2021-04" db="EMBL/GenBank/DDBJ databases">
        <authorList>
            <consortium name="Molecular Ecology Group"/>
        </authorList>
    </citation>
    <scope>NUCLEOTIDE SEQUENCE</scope>
</reference>
<name>A0A8S3ZSL5_9EUPU</name>
<keyword evidence="3" id="KW-1185">Reference proteome</keyword>
<proteinExistence type="predicted"/>
<dbReference type="InterPro" id="IPR013783">
    <property type="entry name" value="Ig-like_fold"/>
</dbReference>
<evidence type="ECO:0000313" key="3">
    <source>
        <dbReference type="Proteomes" id="UP000678393"/>
    </source>
</evidence>
<feature type="non-terminal residue" evidence="2">
    <location>
        <position position="1"/>
    </location>
</feature>